<keyword evidence="2" id="KW-1133">Transmembrane helix</keyword>
<dbReference type="Proteomes" id="UP000677875">
    <property type="component" value="Unassembled WGS sequence"/>
</dbReference>
<keyword evidence="2" id="KW-0812">Transmembrane</keyword>
<accession>A0A940XJZ9</accession>
<gene>
    <name evidence="3" type="ORF">J5Y05_20535</name>
</gene>
<keyword evidence="4" id="KW-1185">Reference proteome</keyword>
<proteinExistence type="predicted"/>
<evidence type="ECO:0000313" key="4">
    <source>
        <dbReference type="Proteomes" id="UP000677875"/>
    </source>
</evidence>
<evidence type="ECO:0000256" key="1">
    <source>
        <dbReference type="SAM" id="MobiDB-lite"/>
    </source>
</evidence>
<keyword evidence="2" id="KW-0472">Membrane</keyword>
<name>A0A940XJZ9_9ACTN</name>
<feature type="compositionally biased region" description="Low complexity" evidence="1">
    <location>
        <begin position="485"/>
        <end position="497"/>
    </location>
</feature>
<reference evidence="3" key="1">
    <citation type="submission" date="2021-04" db="EMBL/GenBank/DDBJ databases">
        <title>Genome seq and assembly of Streptomyces sp. RG38.</title>
        <authorList>
            <person name="Chhetri G."/>
        </authorList>
    </citation>
    <scope>NUCLEOTIDE SEQUENCE</scope>
    <source>
        <strain evidence="3">RG38</strain>
    </source>
</reference>
<evidence type="ECO:0008006" key="5">
    <source>
        <dbReference type="Google" id="ProtNLM"/>
    </source>
</evidence>
<feature type="compositionally biased region" description="Polar residues" evidence="1">
    <location>
        <begin position="498"/>
        <end position="507"/>
    </location>
</feature>
<feature type="region of interest" description="Disordered" evidence="1">
    <location>
        <begin position="485"/>
        <end position="518"/>
    </location>
</feature>
<protein>
    <recommendedName>
        <fullName evidence="5">Large membrane protein</fullName>
    </recommendedName>
</protein>
<dbReference type="AlphaFoldDB" id="A0A940XJZ9"/>
<feature type="transmembrane region" description="Helical" evidence="2">
    <location>
        <begin position="94"/>
        <end position="114"/>
    </location>
</feature>
<dbReference type="EMBL" id="JAGPNL010000005">
    <property type="protein sequence ID" value="MBQ0828862.1"/>
    <property type="molecule type" value="Genomic_DNA"/>
</dbReference>
<comment type="caution">
    <text evidence="3">The sequence shown here is derived from an EMBL/GenBank/DDBJ whole genome shotgun (WGS) entry which is preliminary data.</text>
</comment>
<dbReference type="RefSeq" id="WP_210874482.1">
    <property type="nucleotide sequence ID" value="NZ_JAGPNL010000005.1"/>
</dbReference>
<evidence type="ECO:0000313" key="3">
    <source>
        <dbReference type="EMBL" id="MBQ0828862.1"/>
    </source>
</evidence>
<feature type="compositionally biased region" description="Pro residues" evidence="1">
    <location>
        <begin position="204"/>
        <end position="218"/>
    </location>
</feature>
<organism evidence="3 4">
    <name type="scientific">Streptomyces tagetis</name>
    <dbReference type="NCBI Taxonomy" id="2820809"/>
    <lineage>
        <taxon>Bacteria</taxon>
        <taxon>Bacillati</taxon>
        <taxon>Actinomycetota</taxon>
        <taxon>Actinomycetes</taxon>
        <taxon>Kitasatosporales</taxon>
        <taxon>Streptomycetaceae</taxon>
        <taxon>Streptomyces</taxon>
    </lineage>
</organism>
<sequence>MTVDSSPPRPDAHSDATRLLCAGTYLDPVYRKAVIRELLGERYRVVAPSYGYDAVPVLAHALAALNLRRAQVAVLLAGAAVLALLLFTDVIDGWPALLLFAWLTWATLFVRRVAILQTLITRLRPRGDGAGGFDGRYPMTSHLTPELVGKVRAEQAAETVFYGGYKPFVGSGVLVRRWSNAELLIGTPLHPPSLAERLLRNGQVPPPGAGPDAPPPGTPVERRPIVPFTPDEITTRVAERMLAELRGTPRPADRVRALSVDRRRFTTAIETVDGPPPTAPPRPRAEDEHWREGYDADREYLCIRIGSWEQELVVTVFVGFDIKGNTLHTEFYTYVLAPVVESFRLVDRLPARIDTRMMWRIAWDVTRNGPGEFLRLITNPLRERLPRRLRRDTVRARIPQPDDLSEFRLGRYALTVVNRGAHTSVREMATNDRFHHFFQETDASKYTQIVERHLLQIVGDFLRDHDVDTRDHEANQTHILQQNFGANSANNFGGNQSVNNRGHQSFDTPPGTREARPA</sequence>
<feature type="region of interest" description="Disordered" evidence="1">
    <location>
        <begin position="199"/>
        <end position="225"/>
    </location>
</feature>
<evidence type="ECO:0000256" key="2">
    <source>
        <dbReference type="SAM" id="Phobius"/>
    </source>
</evidence>
<feature type="transmembrane region" description="Helical" evidence="2">
    <location>
        <begin position="70"/>
        <end position="88"/>
    </location>
</feature>